<dbReference type="Proteomes" id="UP000658202">
    <property type="component" value="Unassembled WGS sequence"/>
</dbReference>
<comment type="cofactor">
    <cofactor evidence="1">
        <name>thiamine diphosphate</name>
        <dbReference type="ChEBI" id="CHEBI:58937"/>
    </cofactor>
</comment>
<evidence type="ECO:0000256" key="2">
    <source>
        <dbReference type="ARBA" id="ARBA00003906"/>
    </source>
</evidence>
<dbReference type="GO" id="GO:0009083">
    <property type="term" value="P:branched-chain amino acid catabolic process"/>
    <property type="evidence" value="ECO:0007669"/>
    <property type="project" value="TreeGrafter"/>
</dbReference>
<evidence type="ECO:0000256" key="1">
    <source>
        <dbReference type="ARBA" id="ARBA00001964"/>
    </source>
</evidence>
<comment type="function">
    <text evidence="2">E1 component of the 2-oxoglutarate dehydrogenase (OGDH) complex which catalyzes the decarboxylation of 2-oxoglutarate, the first step in the conversion of 2-oxoglutarate to succinyl-CoA and CO(2).</text>
</comment>
<gene>
    <name evidence="8" type="ORF">BXY58_3292</name>
    <name evidence="7" type="ORF">GCM10007332_31790</name>
</gene>
<dbReference type="Pfam" id="PF00676">
    <property type="entry name" value="E1_dh"/>
    <property type="match status" value="1"/>
</dbReference>
<keyword evidence="10" id="KW-1185">Reference proteome</keyword>
<name>A0A420CML4_9FLAO</name>
<accession>A0A420CML4</accession>
<dbReference type="InterPro" id="IPR005475">
    <property type="entry name" value="Transketolase-like_Pyr-bd"/>
</dbReference>
<reference evidence="7" key="4">
    <citation type="submission" date="2024-05" db="EMBL/GenBank/DDBJ databases">
        <authorList>
            <person name="Sun Q."/>
            <person name="Sedlacek I."/>
        </authorList>
    </citation>
    <scope>NUCLEOTIDE SEQUENCE</scope>
    <source>
        <strain evidence="7">CCM 8490</strain>
    </source>
</reference>
<dbReference type="PANTHER" id="PTHR42980">
    <property type="entry name" value="2-OXOISOVALERATE DEHYDROGENASE SUBUNIT BETA-RELATED"/>
    <property type="match status" value="1"/>
</dbReference>
<dbReference type="InterPro" id="IPR033248">
    <property type="entry name" value="Transketolase_C"/>
</dbReference>
<dbReference type="OrthoDB" id="9769337at2"/>
<dbReference type="EC" id="1.2.4.4" evidence="3"/>
<reference evidence="7" key="1">
    <citation type="journal article" date="2014" name="Int. J. Syst. Evol. Microbiol.">
        <title>Complete genome of a new Firmicutes species belonging to the dominant human colonic microbiota ('Ruminococcus bicirculans') reveals two chromosomes and a selective capacity to utilize plant glucans.</title>
        <authorList>
            <consortium name="NISC Comparative Sequencing Program"/>
            <person name="Wegmann U."/>
            <person name="Louis P."/>
            <person name="Goesmann A."/>
            <person name="Henrissat B."/>
            <person name="Duncan S.H."/>
            <person name="Flint H.J."/>
        </authorList>
    </citation>
    <scope>NUCLEOTIDE SEQUENCE</scope>
    <source>
        <strain evidence="7">CCM 8490</strain>
    </source>
</reference>
<dbReference type="GO" id="GO:0007584">
    <property type="term" value="P:response to nutrient"/>
    <property type="evidence" value="ECO:0007669"/>
    <property type="project" value="TreeGrafter"/>
</dbReference>
<evidence type="ECO:0000313" key="9">
    <source>
        <dbReference type="Proteomes" id="UP000285906"/>
    </source>
</evidence>
<evidence type="ECO:0000313" key="10">
    <source>
        <dbReference type="Proteomes" id="UP000658202"/>
    </source>
</evidence>
<dbReference type="SUPFAM" id="SSF52518">
    <property type="entry name" value="Thiamin diphosphate-binding fold (THDP-binding)"/>
    <property type="match status" value="2"/>
</dbReference>
<evidence type="ECO:0000256" key="4">
    <source>
        <dbReference type="ARBA" id="ARBA00023002"/>
    </source>
</evidence>
<dbReference type="RefSeq" id="WP_120214821.1">
    <property type="nucleotide sequence ID" value="NZ_BMCW01000009.1"/>
</dbReference>
<dbReference type="InterPro" id="IPR001017">
    <property type="entry name" value="DH_E1"/>
</dbReference>
<organism evidence="8 9">
    <name type="scientific">Epilithonimonas arachidiradicis</name>
    <dbReference type="NCBI Taxonomy" id="1617282"/>
    <lineage>
        <taxon>Bacteria</taxon>
        <taxon>Pseudomonadati</taxon>
        <taxon>Bacteroidota</taxon>
        <taxon>Flavobacteriia</taxon>
        <taxon>Flavobacteriales</taxon>
        <taxon>Weeksellaceae</taxon>
        <taxon>Chryseobacterium group</taxon>
        <taxon>Epilithonimonas</taxon>
    </lineage>
</organism>
<dbReference type="Pfam" id="PF02780">
    <property type="entry name" value="Transketolase_C"/>
    <property type="match status" value="1"/>
</dbReference>
<evidence type="ECO:0000256" key="3">
    <source>
        <dbReference type="ARBA" id="ARBA00012277"/>
    </source>
</evidence>
<dbReference type="Gene3D" id="3.40.50.920">
    <property type="match status" value="1"/>
</dbReference>
<dbReference type="GO" id="GO:0003863">
    <property type="term" value="F:branched-chain 2-oxo acid dehydrogenase activity"/>
    <property type="evidence" value="ECO:0007669"/>
    <property type="project" value="UniProtKB-EC"/>
</dbReference>
<comment type="caution">
    <text evidence="8">The sequence shown here is derived from an EMBL/GenBank/DDBJ whole genome shotgun (WGS) entry which is preliminary data.</text>
</comment>
<keyword evidence="8" id="KW-0670">Pyruvate</keyword>
<dbReference type="SUPFAM" id="SSF52922">
    <property type="entry name" value="TK C-terminal domain-like"/>
    <property type="match status" value="1"/>
</dbReference>
<dbReference type="AlphaFoldDB" id="A0A420CML4"/>
<evidence type="ECO:0000259" key="6">
    <source>
        <dbReference type="SMART" id="SM00861"/>
    </source>
</evidence>
<reference evidence="10" key="3">
    <citation type="journal article" date="2019" name="Int. J. Syst. Evol. Microbiol.">
        <title>The Global Catalogue of Microorganisms (GCM) 10K type strain sequencing project: providing services to taxonomists for standard genome sequencing and annotation.</title>
        <authorList>
            <consortium name="The Broad Institute Genomics Platform"/>
            <consortium name="The Broad Institute Genome Sequencing Center for Infectious Disease"/>
            <person name="Wu L."/>
            <person name="Ma J."/>
        </authorList>
    </citation>
    <scope>NUCLEOTIDE SEQUENCE [LARGE SCALE GENOMIC DNA]</scope>
    <source>
        <strain evidence="10">CCM 8490</strain>
    </source>
</reference>
<evidence type="ECO:0000256" key="5">
    <source>
        <dbReference type="ARBA" id="ARBA00023052"/>
    </source>
</evidence>
<dbReference type="CDD" id="cd02000">
    <property type="entry name" value="TPP_E1_PDC_ADC_BCADC"/>
    <property type="match status" value="1"/>
</dbReference>
<dbReference type="InterPro" id="IPR029061">
    <property type="entry name" value="THDP-binding"/>
</dbReference>
<proteinExistence type="predicted"/>
<dbReference type="Gene3D" id="3.40.50.970">
    <property type="match status" value="2"/>
</dbReference>
<dbReference type="EMBL" id="BMCW01000009">
    <property type="protein sequence ID" value="GGG66663.1"/>
    <property type="molecule type" value="Genomic_DNA"/>
</dbReference>
<dbReference type="Proteomes" id="UP000285906">
    <property type="component" value="Unassembled WGS sequence"/>
</dbReference>
<keyword evidence="5" id="KW-0786">Thiamine pyrophosphate</keyword>
<dbReference type="PANTHER" id="PTHR42980:SF1">
    <property type="entry name" value="2-OXOISOVALERATE DEHYDROGENASE SUBUNIT BETA, MITOCHONDRIAL"/>
    <property type="match status" value="1"/>
</dbReference>
<dbReference type="EMBL" id="RAQH01000011">
    <property type="protein sequence ID" value="RKE79636.1"/>
    <property type="molecule type" value="Genomic_DNA"/>
</dbReference>
<evidence type="ECO:0000313" key="7">
    <source>
        <dbReference type="EMBL" id="GGG66663.1"/>
    </source>
</evidence>
<dbReference type="InterPro" id="IPR009014">
    <property type="entry name" value="Transketo_C/PFOR_II"/>
</dbReference>
<sequence>MQSTYIETQQVSFQDFKNSVINDYRLGRISREMSYLGRREVLTGKAKFGIFGDGKELPQLAMAKVFRNGDFRSGYYRDQTFALAIEAVSVESFFAQLYADTNVEREPASAGRQMNGHYATRSLNADGSWKNLMEQKNISSDISPTAGQMPRLLGLAQASKIYKSVKFDGSEKFSKDGNEVAFGTIGDASTAEGHFWETLNAACALQVPMIVSIWDDGYGISVPTQNQRAKADISEMLSGFQRNEGENQGCEIIQVKAWDYPALMEAYAKAEHFARYESVPVVIHVTEVTQPQGHSTSGSHERYKSEDRLSWESEFDGLIKFREWILDYSIEIEGQEEFLATAEELDSIDSEAKKLVKEGQKKAWEAYQKTISDLKSEVIPLVESVKNQNSEIENLIETFNKIISISKKDVFQLVRKTLLLTRNQDSSERNVLKSKYEELLKIEKDNYSSHLYSESEWKATNIKEIKPVFSDSSEEVDGRVVVRNNFDKIFEKYPQSLVFGEDAGNIGDVNQGLEGLQEKYGDVRIADTGIREATILGQGIGMAMRGLKPIAEIQYLDYILYCLQGMSDDLATVQYRTKGGQKAPVIIRTRGHRLEGVWHSGSPMAGILNLSKGINILVPRSLTKAAGFYNTMLQSDEPAVIVECLNGYRLKEKQPDNLGEFTVPVGKIEVTKEGSDVTLVTYGSTWRVVTEAANELEKLGISAEVIDIQSLIPFDLSYEIAESVKKTNRLVVIDEDVEGGTSAFILQQILEKQKAFRYLDSDPLTISAENHRPAYASDGDYFSKPSADDILEKVYTIFNELNPAKYPSIY</sequence>
<dbReference type="SMART" id="SM00861">
    <property type="entry name" value="Transket_pyr"/>
    <property type="match status" value="1"/>
</dbReference>
<evidence type="ECO:0000313" key="8">
    <source>
        <dbReference type="EMBL" id="RKE79636.1"/>
    </source>
</evidence>
<reference evidence="8 9" key="2">
    <citation type="submission" date="2018-09" db="EMBL/GenBank/DDBJ databases">
        <title>Genomic Encyclopedia of Archaeal and Bacterial Type Strains, Phase II (KMG-II): from individual species to whole genera.</title>
        <authorList>
            <person name="Goeker M."/>
        </authorList>
    </citation>
    <scope>NUCLEOTIDE SEQUENCE [LARGE SCALE GENOMIC DNA]</scope>
    <source>
        <strain evidence="8 9">DSM 27620</strain>
    </source>
</reference>
<dbReference type="Pfam" id="PF02779">
    <property type="entry name" value="Transket_pyr"/>
    <property type="match status" value="1"/>
</dbReference>
<feature type="domain" description="Transketolase-like pyrimidine-binding" evidence="6">
    <location>
        <begin position="476"/>
        <end position="650"/>
    </location>
</feature>
<protein>
    <recommendedName>
        <fullName evidence="3">3-methyl-2-oxobutanoate dehydrogenase (2-methylpropanoyl-transferring)</fullName>
        <ecNumber evidence="3">1.2.4.4</ecNumber>
    </recommendedName>
</protein>
<keyword evidence="4" id="KW-0560">Oxidoreductase</keyword>